<keyword evidence="5" id="KW-1185">Reference proteome</keyword>
<organism evidence="4 5">
    <name type="scientific">Zymoseptoria brevis</name>
    <dbReference type="NCBI Taxonomy" id="1047168"/>
    <lineage>
        <taxon>Eukaryota</taxon>
        <taxon>Fungi</taxon>
        <taxon>Dikarya</taxon>
        <taxon>Ascomycota</taxon>
        <taxon>Pezizomycotina</taxon>
        <taxon>Dothideomycetes</taxon>
        <taxon>Dothideomycetidae</taxon>
        <taxon>Mycosphaerellales</taxon>
        <taxon>Mycosphaerellaceae</taxon>
        <taxon>Zymoseptoria</taxon>
    </lineage>
</organism>
<gene>
    <name evidence="4" type="ORF">TI39_contig419g00022</name>
</gene>
<dbReference type="Pfam" id="PF14295">
    <property type="entry name" value="PAN_4"/>
    <property type="match status" value="1"/>
</dbReference>
<accession>A0A0F4GLI2</accession>
<dbReference type="Gene3D" id="3.50.4.10">
    <property type="entry name" value="Hepatocyte Growth Factor"/>
    <property type="match status" value="2"/>
</dbReference>
<feature type="domain" description="Apple" evidence="2">
    <location>
        <begin position="56"/>
        <end position="97"/>
    </location>
</feature>
<comment type="caution">
    <text evidence="4">The sequence shown here is derived from an EMBL/GenBank/DDBJ whole genome shotgun (WGS) entry which is preliminary data.</text>
</comment>
<dbReference type="Proteomes" id="UP000033647">
    <property type="component" value="Unassembled WGS sequence"/>
</dbReference>
<dbReference type="InterPro" id="IPR003609">
    <property type="entry name" value="Pan_app"/>
</dbReference>
<keyword evidence="1" id="KW-0732">Signal</keyword>
<dbReference type="OrthoDB" id="160645at2759"/>
<dbReference type="STRING" id="1047168.A0A0F4GLI2"/>
<dbReference type="Pfam" id="PF00024">
    <property type="entry name" value="PAN_1"/>
    <property type="match status" value="1"/>
</dbReference>
<feature type="signal peptide" evidence="1">
    <location>
        <begin position="1"/>
        <end position="19"/>
    </location>
</feature>
<name>A0A0F4GLI2_9PEZI</name>
<dbReference type="AlphaFoldDB" id="A0A0F4GLI2"/>
<sequence>MQSFILLASTYALSASALAFTTASGICAGSSTTGNGLVISGTTCTAECSIDRPGGDFQALQVADLTACAAACQSAAACLDATFVEETGFCYLKNFVLNPVSKGNVDTVLCRTCANGQPIPNTSCTQECGTDRPGNDIQAIGPIDGAGALQTCAQACDRNPNCVTAQYRFDNRFCYLKGRANAPVADANVNGVVCSK</sequence>
<proteinExistence type="predicted"/>
<feature type="chain" id="PRO_5002469009" description="Apple domain-containing protein" evidence="1">
    <location>
        <begin position="20"/>
        <end position="196"/>
    </location>
</feature>
<evidence type="ECO:0000313" key="4">
    <source>
        <dbReference type="EMBL" id="KJX98294.1"/>
    </source>
</evidence>
<protein>
    <recommendedName>
        <fullName evidence="2 3">Apple domain-containing protein</fullName>
    </recommendedName>
</protein>
<evidence type="ECO:0000259" key="2">
    <source>
        <dbReference type="Pfam" id="PF00024"/>
    </source>
</evidence>
<dbReference type="EMBL" id="LAFY01000411">
    <property type="protein sequence ID" value="KJX98294.1"/>
    <property type="molecule type" value="Genomic_DNA"/>
</dbReference>
<reference evidence="4 5" key="1">
    <citation type="submission" date="2015-03" db="EMBL/GenBank/DDBJ databases">
        <title>RNA-seq based gene annotation and comparative genomics of four Zymoseptoria species reveal species-specific pathogenicity related genes and transposable element activity.</title>
        <authorList>
            <person name="Grandaubert J."/>
            <person name="Bhattacharyya A."/>
            <person name="Stukenbrock E.H."/>
        </authorList>
    </citation>
    <scope>NUCLEOTIDE SEQUENCE [LARGE SCALE GENOMIC DNA]</scope>
    <source>
        <strain evidence="4 5">Zb18110</strain>
    </source>
</reference>
<evidence type="ECO:0000313" key="5">
    <source>
        <dbReference type="Proteomes" id="UP000033647"/>
    </source>
</evidence>
<evidence type="ECO:0000259" key="3">
    <source>
        <dbReference type="Pfam" id="PF14295"/>
    </source>
</evidence>
<evidence type="ECO:0000256" key="1">
    <source>
        <dbReference type="SAM" id="SignalP"/>
    </source>
</evidence>
<feature type="domain" description="Apple" evidence="3">
    <location>
        <begin position="130"/>
        <end position="177"/>
    </location>
</feature>